<name>A0A1G7MXG7_9FIRM</name>
<dbReference type="Gene3D" id="3.30.420.40">
    <property type="match status" value="1"/>
</dbReference>
<gene>
    <name evidence="2" type="ORF">SAMN05660235_02329</name>
</gene>
<keyword evidence="2" id="KW-0132">Cell division</keyword>
<dbReference type="RefSeq" id="WP_093691057.1">
    <property type="nucleotide sequence ID" value="NZ_FNBU01000020.1"/>
</dbReference>
<evidence type="ECO:0000313" key="2">
    <source>
        <dbReference type="EMBL" id="SDF66371.1"/>
    </source>
</evidence>
<dbReference type="CDD" id="cd24004">
    <property type="entry name" value="ASKHA_NBD_PilM-like"/>
    <property type="match status" value="1"/>
</dbReference>
<reference evidence="3" key="1">
    <citation type="submission" date="2016-10" db="EMBL/GenBank/DDBJ databases">
        <authorList>
            <person name="Varghese N."/>
            <person name="Submissions S."/>
        </authorList>
    </citation>
    <scope>NUCLEOTIDE SEQUENCE [LARGE SCALE GENOMIC DNA]</scope>
    <source>
        <strain evidence="3">DSM 23256</strain>
    </source>
</reference>
<dbReference type="SMART" id="SM00842">
    <property type="entry name" value="FtsA"/>
    <property type="match status" value="1"/>
</dbReference>
<feature type="domain" description="SHS2" evidence="1">
    <location>
        <begin position="6"/>
        <end position="203"/>
    </location>
</feature>
<dbReference type="PANTHER" id="PTHR32432:SF3">
    <property type="entry name" value="ETHANOLAMINE UTILIZATION PROTEIN EUTJ"/>
    <property type="match status" value="1"/>
</dbReference>
<organism evidence="2 3">
    <name type="scientific">Sporolituus thermophilus DSM 23256</name>
    <dbReference type="NCBI Taxonomy" id="1123285"/>
    <lineage>
        <taxon>Bacteria</taxon>
        <taxon>Bacillati</taxon>
        <taxon>Bacillota</taxon>
        <taxon>Negativicutes</taxon>
        <taxon>Selenomonadales</taxon>
        <taxon>Sporomusaceae</taxon>
        <taxon>Sporolituus</taxon>
    </lineage>
</organism>
<dbReference type="EMBL" id="FNBU01000020">
    <property type="protein sequence ID" value="SDF66371.1"/>
    <property type="molecule type" value="Genomic_DNA"/>
</dbReference>
<protein>
    <submittedName>
        <fullName evidence="2">Cell division protein FtsA</fullName>
    </submittedName>
</protein>
<keyword evidence="2" id="KW-0131">Cell cycle</keyword>
<sequence>MDKKLLFALDIGTRSVVGLLGEQGDNKINLLAVERQEHYTRAMLDGQIHDVTEVAGVLAEVKSRLERIVSPLPKVAVAAAGRALSTLRVTADLDVSGRGALTASDERALELAGLQTAQRSLATADAAFDPTAYYCVGYSVVTFSLDGNPLKSLVGQRGKRAEIELIATFLPRQVIDSLQSAVQAVGLEIATLTLEPIAAINVLIPPTMRHLNLALVDVGAGTSDVAITRDGSVIGYGMVPCAGDEITEALSQQYLLDFNVAEQVKRQLGAKNKKVTFTDVLGIEHKVPAKELTASLAPAVADLAQLIARQILDLNGQPPQAVLLVGGGALTPLLPAALAQALDIPAARVGIRRPDALDGFTAIPPTLQAPDGVTPLGILKLAGSGTLHFANISLNGQPLRLFNFGKLTVTDALLAAGIDARSLHGRPGLGITVRINGETKFFPGSHGQPGSVVINGQPAGFDHPLQDGDVITVIKGRDGATPRPRVADVAPLPQPFTVIVDGEPVTVAPLVTVNGNPADAATLLADRSEVTCRLPDTLGEVLAQLGRTAGPVHFTYTVNGHERTYRQWPRYLINGREAGPDWPVKPGDVITAPPPVPPTLAQLLGLAGLTDEFITVTFNGEPCQVPLRRLTLTLNGRPADPGETAPTGSEIEFSLSEQPPTVSDVLLAAAFNPRALRNVIRIDLLLNGQAAEYTTPVKKGDWIDVIAITDTK</sequence>
<dbReference type="PANTHER" id="PTHR32432">
    <property type="entry name" value="CELL DIVISION PROTEIN FTSA-RELATED"/>
    <property type="match status" value="1"/>
</dbReference>
<keyword evidence="3" id="KW-1185">Reference proteome</keyword>
<dbReference type="STRING" id="1123285.SAMN05660235_02329"/>
<dbReference type="GO" id="GO:0051301">
    <property type="term" value="P:cell division"/>
    <property type="evidence" value="ECO:0007669"/>
    <property type="project" value="UniProtKB-KW"/>
</dbReference>
<dbReference type="InterPro" id="IPR003494">
    <property type="entry name" value="SHS2_FtsA"/>
</dbReference>
<proteinExistence type="predicted"/>
<evidence type="ECO:0000259" key="1">
    <source>
        <dbReference type="SMART" id="SM00842"/>
    </source>
</evidence>
<dbReference type="Pfam" id="PF14450">
    <property type="entry name" value="FtsA"/>
    <property type="match status" value="1"/>
</dbReference>
<dbReference type="SUPFAM" id="SSF53067">
    <property type="entry name" value="Actin-like ATPase domain"/>
    <property type="match status" value="2"/>
</dbReference>
<dbReference type="InterPro" id="IPR043129">
    <property type="entry name" value="ATPase_NBD"/>
</dbReference>
<dbReference type="OrthoDB" id="9768127at2"/>
<evidence type="ECO:0000313" key="3">
    <source>
        <dbReference type="Proteomes" id="UP000243333"/>
    </source>
</evidence>
<dbReference type="AlphaFoldDB" id="A0A1G7MXG7"/>
<accession>A0A1G7MXG7</accession>
<dbReference type="InterPro" id="IPR050696">
    <property type="entry name" value="FtsA/MreB"/>
</dbReference>
<dbReference type="Proteomes" id="UP000243333">
    <property type="component" value="Unassembled WGS sequence"/>
</dbReference>